<comment type="subunit">
    <text evidence="2 10">Homodimer.</text>
</comment>
<dbReference type="Gene3D" id="3.90.950.10">
    <property type="match status" value="1"/>
</dbReference>
<keyword evidence="4 10" id="KW-0547">Nucleotide-binding</keyword>
<comment type="catalytic activity">
    <reaction evidence="10">
        <text>ITP + H2O = IMP + diphosphate + H(+)</text>
        <dbReference type="Rhea" id="RHEA:29399"/>
        <dbReference type="ChEBI" id="CHEBI:15377"/>
        <dbReference type="ChEBI" id="CHEBI:15378"/>
        <dbReference type="ChEBI" id="CHEBI:33019"/>
        <dbReference type="ChEBI" id="CHEBI:58053"/>
        <dbReference type="ChEBI" id="CHEBI:61402"/>
        <dbReference type="EC" id="3.6.1.66"/>
    </reaction>
</comment>
<name>A0A2P8R489_9BACT</name>
<comment type="caution">
    <text evidence="10">Lacks conserved residue(s) required for the propagation of feature annotation.</text>
</comment>
<evidence type="ECO:0000313" key="11">
    <source>
        <dbReference type="EMBL" id="PSM53283.1"/>
    </source>
</evidence>
<dbReference type="GO" id="GO:0017111">
    <property type="term" value="F:ribonucleoside triphosphate phosphatase activity"/>
    <property type="evidence" value="ECO:0007669"/>
    <property type="project" value="InterPro"/>
</dbReference>
<dbReference type="InterPro" id="IPR020922">
    <property type="entry name" value="dITP/XTP_pyrophosphatase"/>
</dbReference>
<keyword evidence="12" id="KW-1185">Reference proteome</keyword>
<organism evidence="11 12">
    <name type="scientific">Campylobacter blaseri</name>
    <dbReference type="NCBI Taxonomy" id="2042961"/>
    <lineage>
        <taxon>Bacteria</taxon>
        <taxon>Pseudomonadati</taxon>
        <taxon>Campylobacterota</taxon>
        <taxon>Epsilonproteobacteria</taxon>
        <taxon>Campylobacterales</taxon>
        <taxon>Campylobacteraceae</taxon>
        <taxon>Campylobacter</taxon>
    </lineage>
</organism>
<comment type="catalytic activity">
    <reaction evidence="8 10">
        <text>dITP + H2O = dIMP + diphosphate + H(+)</text>
        <dbReference type="Rhea" id="RHEA:28342"/>
        <dbReference type="ChEBI" id="CHEBI:15377"/>
        <dbReference type="ChEBI" id="CHEBI:15378"/>
        <dbReference type="ChEBI" id="CHEBI:33019"/>
        <dbReference type="ChEBI" id="CHEBI:61194"/>
        <dbReference type="ChEBI" id="CHEBI:61382"/>
        <dbReference type="EC" id="3.6.1.66"/>
    </reaction>
</comment>
<dbReference type="HAMAP" id="MF_01405">
    <property type="entry name" value="Non_canon_purine_NTPase"/>
    <property type="match status" value="1"/>
</dbReference>
<proteinExistence type="inferred from homology"/>
<dbReference type="AlphaFoldDB" id="A0A2P8R489"/>
<evidence type="ECO:0000256" key="8">
    <source>
        <dbReference type="ARBA" id="ARBA00051875"/>
    </source>
</evidence>
<dbReference type="SUPFAM" id="SSF52972">
    <property type="entry name" value="ITPase-like"/>
    <property type="match status" value="1"/>
</dbReference>
<dbReference type="RefSeq" id="WP_106869923.1">
    <property type="nucleotide sequence ID" value="NZ_CP053841.1"/>
</dbReference>
<sequence length="205" mass="23009">MKIVIATGNKNKVKEIKDFYNKFEIYALDELIKPFEIVENGKSFKENALIKSKAVFEALSEKQKDEFIVLSDDSGICVDALSGNPGIHSARYSGKNATDKTNRAKIILELNKLGLSSANAHYTACIAISSKFGDYTTHGFMYGKVINEERGENGFGYDFMFIPNGFTQTIGELSQDIKLQISHRSKGLELAKFILNILEKNYRMK</sequence>
<evidence type="ECO:0000256" key="6">
    <source>
        <dbReference type="ARBA" id="ARBA00022842"/>
    </source>
</evidence>
<evidence type="ECO:0000256" key="3">
    <source>
        <dbReference type="ARBA" id="ARBA00022723"/>
    </source>
</evidence>
<evidence type="ECO:0000256" key="9">
    <source>
        <dbReference type="ARBA" id="ARBA00052017"/>
    </source>
</evidence>
<dbReference type="Proteomes" id="UP000240535">
    <property type="component" value="Unassembled WGS sequence"/>
</dbReference>
<dbReference type="InterPro" id="IPR002637">
    <property type="entry name" value="RdgB/HAM1"/>
</dbReference>
<evidence type="ECO:0000256" key="1">
    <source>
        <dbReference type="ARBA" id="ARBA00008023"/>
    </source>
</evidence>
<feature type="binding site" evidence="10">
    <location>
        <begin position="7"/>
        <end position="12"/>
    </location>
    <ligand>
        <name>substrate</name>
    </ligand>
</feature>
<dbReference type="GO" id="GO:0009117">
    <property type="term" value="P:nucleotide metabolic process"/>
    <property type="evidence" value="ECO:0007669"/>
    <property type="project" value="UniProtKB-KW"/>
</dbReference>
<evidence type="ECO:0000256" key="5">
    <source>
        <dbReference type="ARBA" id="ARBA00022801"/>
    </source>
</evidence>
<reference evidence="12" key="1">
    <citation type="submission" date="2017-10" db="EMBL/GenBank/DDBJ databases">
        <title>Campylobacter species from seals.</title>
        <authorList>
            <person name="Gilbert M.J."/>
            <person name="Zomer A.L."/>
            <person name="Timmerman A.J."/>
            <person name="Duim B."/>
            <person name="Wagenaar J.A."/>
        </authorList>
    </citation>
    <scope>NUCLEOTIDE SEQUENCE [LARGE SCALE GENOMIC DNA]</scope>
    <source>
        <strain evidence="12">17S00004-5</strain>
    </source>
</reference>
<comment type="catalytic activity">
    <reaction evidence="9 10">
        <text>XTP + H2O = XMP + diphosphate + H(+)</text>
        <dbReference type="Rhea" id="RHEA:28610"/>
        <dbReference type="ChEBI" id="CHEBI:15377"/>
        <dbReference type="ChEBI" id="CHEBI:15378"/>
        <dbReference type="ChEBI" id="CHEBI:33019"/>
        <dbReference type="ChEBI" id="CHEBI:57464"/>
        <dbReference type="ChEBI" id="CHEBI:61314"/>
        <dbReference type="EC" id="3.6.1.66"/>
    </reaction>
</comment>
<dbReference type="GO" id="GO:0036222">
    <property type="term" value="F:XTP diphosphatase activity"/>
    <property type="evidence" value="ECO:0007669"/>
    <property type="project" value="UniProtKB-UniRule"/>
</dbReference>
<accession>A0A2P8R489</accession>
<feature type="binding site" evidence="10">
    <location>
        <position position="73"/>
    </location>
    <ligand>
        <name>Mg(2+)</name>
        <dbReference type="ChEBI" id="CHEBI:18420"/>
    </ligand>
</feature>
<feature type="binding site" evidence="10">
    <location>
        <position position="178"/>
    </location>
    <ligand>
        <name>substrate</name>
    </ligand>
</feature>
<comment type="similarity">
    <text evidence="1 10">Belongs to the HAM1 NTPase family.</text>
</comment>
<evidence type="ECO:0000256" key="4">
    <source>
        <dbReference type="ARBA" id="ARBA00022741"/>
    </source>
</evidence>
<dbReference type="GO" id="GO:0036220">
    <property type="term" value="F:ITP diphosphatase activity"/>
    <property type="evidence" value="ECO:0007669"/>
    <property type="project" value="UniProtKB-UniRule"/>
</dbReference>
<evidence type="ECO:0000313" key="12">
    <source>
        <dbReference type="Proteomes" id="UP000240535"/>
    </source>
</evidence>
<dbReference type="CDD" id="cd00515">
    <property type="entry name" value="HAM1"/>
    <property type="match status" value="1"/>
</dbReference>
<feature type="active site" description="Proton acceptor" evidence="10">
    <location>
        <position position="73"/>
    </location>
</feature>
<dbReference type="GO" id="GO:0046872">
    <property type="term" value="F:metal ion binding"/>
    <property type="evidence" value="ECO:0007669"/>
    <property type="project" value="UniProtKB-KW"/>
</dbReference>
<dbReference type="GO" id="GO:0009146">
    <property type="term" value="P:purine nucleoside triphosphate catabolic process"/>
    <property type="evidence" value="ECO:0007669"/>
    <property type="project" value="UniProtKB-UniRule"/>
</dbReference>
<dbReference type="FunFam" id="3.90.950.10:FF:000001">
    <property type="entry name" value="dITP/XTP pyrophosphatase"/>
    <property type="match status" value="1"/>
</dbReference>
<evidence type="ECO:0000256" key="7">
    <source>
        <dbReference type="ARBA" id="ARBA00023080"/>
    </source>
</evidence>
<dbReference type="GO" id="GO:0000166">
    <property type="term" value="F:nucleotide binding"/>
    <property type="evidence" value="ECO:0007669"/>
    <property type="project" value="UniProtKB-KW"/>
</dbReference>
<comment type="caution">
    <text evidence="11">The sequence shown here is derived from an EMBL/GenBank/DDBJ whole genome shotgun (WGS) entry which is preliminary data.</text>
</comment>
<gene>
    <name evidence="11" type="ORF">CQ405_01695</name>
</gene>
<dbReference type="GO" id="GO:0035870">
    <property type="term" value="F:dITP diphosphatase activity"/>
    <property type="evidence" value="ECO:0007669"/>
    <property type="project" value="UniProtKB-UniRule"/>
</dbReference>
<dbReference type="EMBL" id="PDHH01000001">
    <property type="protein sequence ID" value="PSM53283.1"/>
    <property type="molecule type" value="Genomic_DNA"/>
</dbReference>
<dbReference type="EC" id="3.6.1.66" evidence="10"/>
<dbReference type="InterPro" id="IPR029001">
    <property type="entry name" value="ITPase-like_fam"/>
</dbReference>
<feature type="binding site" evidence="10">
    <location>
        <begin position="155"/>
        <end position="158"/>
    </location>
    <ligand>
        <name>substrate</name>
    </ligand>
</feature>
<feature type="binding site" evidence="10">
    <location>
        <position position="74"/>
    </location>
    <ligand>
        <name>substrate</name>
    </ligand>
</feature>
<comment type="cofactor">
    <cofactor evidence="10">
        <name>Mg(2+)</name>
        <dbReference type="ChEBI" id="CHEBI:18420"/>
    </cofactor>
    <text evidence="10">Binds 1 Mg(2+) ion per subunit.</text>
</comment>
<dbReference type="GO" id="GO:0005829">
    <property type="term" value="C:cytosol"/>
    <property type="evidence" value="ECO:0007669"/>
    <property type="project" value="TreeGrafter"/>
</dbReference>
<keyword evidence="5 10" id="KW-0378">Hydrolase</keyword>
<evidence type="ECO:0000256" key="10">
    <source>
        <dbReference type="HAMAP-Rule" id="MF_01405"/>
    </source>
</evidence>
<dbReference type="Pfam" id="PF01725">
    <property type="entry name" value="Ham1p_like"/>
    <property type="match status" value="1"/>
</dbReference>
<keyword evidence="3 10" id="KW-0479">Metal-binding</keyword>
<dbReference type="OrthoDB" id="9807456at2"/>
<comment type="function">
    <text evidence="10">Pyrophosphatase that catalyzes the hydrolysis of nucleoside triphosphates to their monophosphate derivatives, with a high preference for the non-canonical purine nucleotides XTP (xanthosine triphosphate), dITP (deoxyinosine triphosphate) and ITP. Seems to function as a house-cleaning enzyme that removes non-canonical purine nucleotides from the nucleotide pool, thus preventing their incorporation into DNA/RNA and avoiding chromosomal lesions.</text>
</comment>
<dbReference type="PANTHER" id="PTHR11067:SF9">
    <property type="entry name" value="INOSINE TRIPHOSPHATE PYROPHOSPHATASE"/>
    <property type="match status" value="1"/>
</dbReference>
<dbReference type="PANTHER" id="PTHR11067">
    <property type="entry name" value="INOSINE TRIPHOSPHATE PYROPHOSPHATASE/HAM1 PROTEIN"/>
    <property type="match status" value="1"/>
</dbReference>
<keyword evidence="7 10" id="KW-0546">Nucleotide metabolism</keyword>
<protein>
    <recommendedName>
        <fullName evidence="10">dITP/XTP pyrophosphatase</fullName>
        <ecNumber evidence="10">3.6.1.66</ecNumber>
    </recommendedName>
    <alternativeName>
        <fullName evidence="10">Non-canonical purine NTP pyrophosphatase</fullName>
    </alternativeName>
    <alternativeName>
        <fullName evidence="10">Non-standard purine NTP pyrophosphatase</fullName>
    </alternativeName>
    <alternativeName>
        <fullName evidence="10">Nucleoside-triphosphate diphosphatase</fullName>
    </alternativeName>
    <alternativeName>
        <fullName evidence="10">Nucleoside-triphosphate pyrophosphatase</fullName>
        <shortName evidence="10">NTPase</shortName>
    </alternativeName>
</protein>
<keyword evidence="6 10" id="KW-0460">Magnesium</keyword>
<feature type="binding site" evidence="10">
    <location>
        <begin position="183"/>
        <end position="184"/>
    </location>
    <ligand>
        <name>substrate</name>
    </ligand>
</feature>
<evidence type="ECO:0000256" key="2">
    <source>
        <dbReference type="ARBA" id="ARBA00011738"/>
    </source>
</evidence>